<dbReference type="SUPFAM" id="SSF52009">
    <property type="entry name" value="Phosphohistidine domain"/>
    <property type="match status" value="1"/>
</dbReference>
<dbReference type="GO" id="GO:0050242">
    <property type="term" value="F:pyruvate, phosphate dikinase activity"/>
    <property type="evidence" value="ECO:0007669"/>
    <property type="project" value="InterPro"/>
</dbReference>
<evidence type="ECO:0000313" key="2">
    <source>
        <dbReference type="Proteomes" id="UP000178724"/>
    </source>
</evidence>
<dbReference type="InterPro" id="IPR036637">
    <property type="entry name" value="Phosphohistidine_dom_sf"/>
</dbReference>
<dbReference type="Gene3D" id="1.10.189.10">
    <property type="entry name" value="Pyruvate Phosphate Dikinase, domain 2"/>
    <property type="match status" value="1"/>
</dbReference>
<sequence length="836" mass="93046">MIKIIEQSRPYFSRSAMLRGLSERLAGRKTPAASFAFSVRFEGGRAGAAEVNLRAYDALYFSNPYSPEAAEHLDLILQARRGNNRAQAALRKMDQEALDRLGQAKPERSRPNRFDEFLLSSGAPHESSRQEAGNKGYNLLALSAQGFPVPSFCIIKAGYRKAFIGINWSKRNAVRQSALTKLEALTGKKYDNDARPLLFAIRSCLPESLPGILPTYLAVGATQRSLPGLVRLYGERTAYELRANHLMSLLLAAEPIRYQPLLDGLGQERSGIRALVFRLERLAEADERSRFFTPERCVNFLIDRIELFCGDNQEMLRSLMDGAQTEPAIILQEMVVGKIAVNSFAGVFNTREPGGGERRQLQVRPDAFGEEIMTGGAEVEEITFAERAVLRKRHREIYEIIDCLIALEAAEGAPLTFELTSERGMIAVLQMDKTSLSGVAALRSAVRLLREGKIKRSGLLEIVKPFHLRQLFSDTVEGKDSLRPFAGGLSILPRGEVCARAYFSAASALAARERGEKAIMIREIFQPADVEAMVEMSGLVSVSRSPVHVAQIARKYGIIALVGLSDSGAVPVIRENELVLPDGRRIGEGNFVVISSEEQRLYLGEAKTVPSGMTESKELWPELVYFKDELTRFAAAEVADGQALDNLVDLLLIFGETEAARQLVNRWFRERTESFLSYFAATRIGRHRSRLQLFSLLDFPFNQAELIRRLSGRPKNADAEGMFIIGRAMVWVEEKLGESALNRLCSGFSGELTRAIRAEMKRAREYLGVARAEKPATDGRALGNSMERILRAVLERKESGLSEEEADQVIWLAMQDIDPLHKPHKTIARALGELKK</sequence>
<accession>A0A1F4Q371</accession>
<dbReference type="Gene3D" id="3.30.1490.20">
    <property type="entry name" value="ATP-grasp fold, A domain"/>
    <property type="match status" value="1"/>
</dbReference>
<dbReference type="AlphaFoldDB" id="A0A1F4Q371"/>
<dbReference type="Proteomes" id="UP000178724">
    <property type="component" value="Unassembled WGS sequence"/>
</dbReference>
<name>A0A1F4Q371_UNCSA</name>
<dbReference type="PANTHER" id="PTHR22931:SF9">
    <property type="entry name" value="PYRUVATE, PHOSPHATE DIKINASE 1, CHLOROPLASTIC"/>
    <property type="match status" value="1"/>
</dbReference>
<gene>
    <name evidence="1" type="ORF">A2625_06160</name>
</gene>
<dbReference type="SUPFAM" id="SSF56059">
    <property type="entry name" value="Glutathione synthetase ATP-binding domain-like"/>
    <property type="match status" value="1"/>
</dbReference>
<dbReference type="EMBL" id="METM01000021">
    <property type="protein sequence ID" value="OGB89692.1"/>
    <property type="molecule type" value="Genomic_DNA"/>
</dbReference>
<reference evidence="1 2" key="1">
    <citation type="journal article" date="2016" name="Nat. Commun.">
        <title>Thousands of microbial genomes shed light on interconnected biogeochemical processes in an aquifer system.</title>
        <authorList>
            <person name="Anantharaman K."/>
            <person name="Brown C.T."/>
            <person name="Hug L.A."/>
            <person name="Sharon I."/>
            <person name="Castelle C.J."/>
            <person name="Probst A.J."/>
            <person name="Thomas B.C."/>
            <person name="Singh A."/>
            <person name="Wilkins M.J."/>
            <person name="Karaoz U."/>
            <person name="Brodie E.L."/>
            <person name="Williams K.H."/>
            <person name="Hubbard S.S."/>
            <person name="Banfield J.F."/>
        </authorList>
    </citation>
    <scope>NUCLEOTIDE SEQUENCE [LARGE SCALE GENOMIC DNA]</scope>
</reference>
<organism evidence="1 2">
    <name type="scientific">candidate division WOR-1 bacterium RIFCSPHIGHO2_01_FULL_53_15</name>
    <dbReference type="NCBI Taxonomy" id="1802564"/>
    <lineage>
        <taxon>Bacteria</taxon>
        <taxon>Bacillati</taxon>
        <taxon>Saganbacteria</taxon>
    </lineage>
</organism>
<dbReference type="InterPro" id="IPR013815">
    <property type="entry name" value="ATP_grasp_subdomain_1"/>
</dbReference>
<dbReference type="PANTHER" id="PTHR22931">
    <property type="entry name" value="PHOSPHOENOLPYRUVATE DIKINASE-RELATED"/>
    <property type="match status" value="1"/>
</dbReference>
<proteinExistence type="predicted"/>
<protein>
    <recommendedName>
        <fullName evidence="3">Pyruvate, phosphate dikinase</fullName>
    </recommendedName>
</protein>
<dbReference type="InterPro" id="IPR010121">
    <property type="entry name" value="Pyruvate_phosphate_dikinase"/>
</dbReference>
<evidence type="ECO:0008006" key="3">
    <source>
        <dbReference type="Google" id="ProtNLM"/>
    </source>
</evidence>
<evidence type="ECO:0000313" key="1">
    <source>
        <dbReference type="EMBL" id="OGB89692.1"/>
    </source>
</evidence>
<dbReference type="GO" id="GO:0005524">
    <property type="term" value="F:ATP binding"/>
    <property type="evidence" value="ECO:0007669"/>
    <property type="project" value="InterPro"/>
</dbReference>
<comment type="caution">
    <text evidence="1">The sequence shown here is derived from an EMBL/GenBank/DDBJ whole genome shotgun (WGS) entry which is preliminary data.</text>
</comment>
<dbReference type="Gene3D" id="1.20.80.30">
    <property type="match status" value="1"/>
</dbReference>
<dbReference type="Gene3D" id="3.50.30.10">
    <property type="entry name" value="Phosphohistidine domain"/>
    <property type="match status" value="1"/>
</dbReference>